<evidence type="ECO:0000256" key="2">
    <source>
        <dbReference type="ARBA" id="ARBA00022741"/>
    </source>
</evidence>
<dbReference type="Gene3D" id="3.40.50.10420">
    <property type="entry name" value="NagB/RpiA/CoA transferase-like"/>
    <property type="match status" value="1"/>
</dbReference>
<dbReference type="InterPro" id="IPR037171">
    <property type="entry name" value="NagB/RpiA_transferase-like"/>
</dbReference>
<evidence type="ECO:0000313" key="6">
    <source>
        <dbReference type="EMBL" id="MCM2678887.1"/>
    </source>
</evidence>
<feature type="binding site" evidence="4">
    <location>
        <position position="59"/>
    </location>
    <ligand>
        <name>substrate</name>
    </ligand>
</feature>
<dbReference type="GO" id="GO:0046872">
    <property type="term" value="F:metal ion binding"/>
    <property type="evidence" value="ECO:0007669"/>
    <property type="project" value="UniProtKB-KW"/>
</dbReference>
<comment type="caution">
    <text evidence="6">The sequence shown here is derived from an EMBL/GenBank/DDBJ whole genome shotgun (WGS) entry which is preliminary data.</text>
</comment>
<feature type="binding site" evidence="4">
    <location>
        <position position="54"/>
    </location>
    <ligand>
        <name>substrate</name>
    </ligand>
</feature>
<gene>
    <name evidence="6" type="ORF">NAF29_04245</name>
</gene>
<accession>A0AA41W5H4</accession>
<dbReference type="NCBIfam" id="TIGR02727">
    <property type="entry name" value="MTHFS_bact"/>
    <property type="match status" value="1"/>
</dbReference>
<comment type="cofactor">
    <cofactor evidence="5">
        <name>Mg(2+)</name>
        <dbReference type="ChEBI" id="CHEBI:18420"/>
    </cofactor>
</comment>
<reference evidence="6 7" key="1">
    <citation type="journal article" date="2013" name="Antonie Van Leeuwenhoek">
        <title>Echinimonas agarilytica gen. nov., sp. nov., a new gammaproteobacterium isolated from the sea urchin Strongylocentrotus intermedius.</title>
        <authorList>
            <person name="Nedashkovskaya O.I."/>
            <person name="Stenkova A.M."/>
            <person name="Zhukova N.V."/>
            <person name="Van Trappen S."/>
            <person name="Lee J.S."/>
            <person name="Kim S.B."/>
        </authorList>
    </citation>
    <scope>NUCLEOTIDE SEQUENCE [LARGE SCALE GENOMIC DNA]</scope>
    <source>
        <strain evidence="6 7">KMM 6351</strain>
    </source>
</reference>
<dbReference type="Pfam" id="PF01812">
    <property type="entry name" value="5-FTHF_cyc-lig"/>
    <property type="match status" value="1"/>
</dbReference>
<organism evidence="6 7">
    <name type="scientific">Echinimonas agarilytica</name>
    <dbReference type="NCBI Taxonomy" id="1215918"/>
    <lineage>
        <taxon>Bacteria</taxon>
        <taxon>Pseudomonadati</taxon>
        <taxon>Pseudomonadota</taxon>
        <taxon>Gammaproteobacteria</taxon>
        <taxon>Alteromonadales</taxon>
        <taxon>Echinimonadaceae</taxon>
        <taxon>Echinimonas</taxon>
    </lineage>
</organism>
<keyword evidence="6" id="KW-0436">Ligase</keyword>
<dbReference type="GO" id="GO:0009396">
    <property type="term" value="P:folic acid-containing compound biosynthetic process"/>
    <property type="evidence" value="ECO:0007669"/>
    <property type="project" value="TreeGrafter"/>
</dbReference>
<feature type="binding site" evidence="4">
    <location>
        <begin position="8"/>
        <end position="12"/>
    </location>
    <ligand>
        <name>ATP</name>
        <dbReference type="ChEBI" id="CHEBI:30616"/>
    </ligand>
</feature>
<dbReference type="AlphaFoldDB" id="A0AA41W5H4"/>
<dbReference type="EMBL" id="JAMQGP010000001">
    <property type="protein sequence ID" value="MCM2678887.1"/>
    <property type="molecule type" value="Genomic_DNA"/>
</dbReference>
<dbReference type="PIRSF" id="PIRSF006806">
    <property type="entry name" value="FTHF_cligase"/>
    <property type="match status" value="1"/>
</dbReference>
<dbReference type="PANTHER" id="PTHR23407">
    <property type="entry name" value="ATPASE INHIBITOR/5-FORMYLTETRAHYDROFOLATE CYCLO-LIGASE"/>
    <property type="match status" value="1"/>
</dbReference>
<keyword evidence="2 4" id="KW-0547">Nucleotide-binding</keyword>
<dbReference type="GO" id="GO:0035999">
    <property type="term" value="P:tetrahydrofolate interconversion"/>
    <property type="evidence" value="ECO:0007669"/>
    <property type="project" value="TreeGrafter"/>
</dbReference>
<feature type="binding site" evidence="4">
    <location>
        <begin position="139"/>
        <end position="147"/>
    </location>
    <ligand>
        <name>ATP</name>
        <dbReference type="ChEBI" id="CHEBI:30616"/>
    </ligand>
</feature>
<evidence type="ECO:0000256" key="4">
    <source>
        <dbReference type="PIRSR" id="PIRSR006806-1"/>
    </source>
</evidence>
<dbReference type="EC" id="6.3.3.2" evidence="5"/>
<proteinExistence type="inferred from homology"/>
<evidence type="ECO:0000256" key="3">
    <source>
        <dbReference type="ARBA" id="ARBA00022840"/>
    </source>
</evidence>
<dbReference type="PANTHER" id="PTHR23407:SF1">
    <property type="entry name" value="5-FORMYLTETRAHYDROFOLATE CYCLO-LIGASE"/>
    <property type="match status" value="1"/>
</dbReference>
<keyword evidence="7" id="KW-1185">Reference proteome</keyword>
<keyword evidence="5" id="KW-0479">Metal-binding</keyword>
<dbReference type="RefSeq" id="WP_251260235.1">
    <property type="nucleotide sequence ID" value="NZ_JAMQGP010000001.1"/>
</dbReference>
<evidence type="ECO:0000256" key="1">
    <source>
        <dbReference type="ARBA" id="ARBA00010638"/>
    </source>
</evidence>
<protein>
    <recommendedName>
        <fullName evidence="5">5-formyltetrahydrofolate cyclo-ligase</fullName>
        <ecNumber evidence="5">6.3.3.2</ecNumber>
    </recommendedName>
</protein>
<sequence length="203" mass="22809">MTDLMATRAALRKQLRQQRQGLSAKQQSLASHALLENLQQVDAIKHANSLAVYLAGDGEIDLAPLIHWCWHEHKTLTVPVLHPFSKHHLLFLRYEPTTPMVRNCYGIFEPQLNVLDVLPVAHLDCMVLPLVGFDDQANRMGMGGGYYDRTLASWQQQRHAKSALIGVAHDCQKVAKLPVANWDVPLDQVVTPSIIIKNDQKDV</sequence>
<dbReference type="GO" id="GO:0030272">
    <property type="term" value="F:5-formyltetrahydrofolate cyclo-ligase activity"/>
    <property type="evidence" value="ECO:0007669"/>
    <property type="project" value="UniProtKB-EC"/>
</dbReference>
<keyword evidence="5" id="KW-0460">Magnesium</keyword>
<dbReference type="GO" id="GO:0005524">
    <property type="term" value="F:ATP binding"/>
    <property type="evidence" value="ECO:0007669"/>
    <property type="project" value="UniProtKB-KW"/>
</dbReference>
<dbReference type="Proteomes" id="UP001165393">
    <property type="component" value="Unassembled WGS sequence"/>
</dbReference>
<evidence type="ECO:0000256" key="5">
    <source>
        <dbReference type="RuleBase" id="RU361279"/>
    </source>
</evidence>
<keyword evidence="3 4" id="KW-0067">ATP-binding</keyword>
<dbReference type="InterPro" id="IPR024185">
    <property type="entry name" value="FTHF_cligase-like_sf"/>
</dbReference>
<dbReference type="InterPro" id="IPR002698">
    <property type="entry name" value="FTHF_cligase"/>
</dbReference>
<comment type="catalytic activity">
    <reaction evidence="5">
        <text>(6S)-5-formyl-5,6,7,8-tetrahydrofolate + ATP = (6R)-5,10-methenyltetrahydrofolate + ADP + phosphate</text>
        <dbReference type="Rhea" id="RHEA:10488"/>
        <dbReference type="ChEBI" id="CHEBI:30616"/>
        <dbReference type="ChEBI" id="CHEBI:43474"/>
        <dbReference type="ChEBI" id="CHEBI:57455"/>
        <dbReference type="ChEBI" id="CHEBI:57457"/>
        <dbReference type="ChEBI" id="CHEBI:456216"/>
        <dbReference type="EC" id="6.3.3.2"/>
    </reaction>
</comment>
<name>A0AA41W5H4_9GAMM</name>
<evidence type="ECO:0000313" key="7">
    <source>
        <dbReference type="Proteomes" id="UP001165393"/>
    </source>
</evidence>
<comment type="similarity">
    <text evidence="1 5">Belongs to the 5-formyltetrahydrofolate cyclo-ligase family.</text>
</comment>
<dbReference type="SUPFAM" id="SSF100950">
    <property type="entry name" value="NagB/RpiA/CoA transferase-like"/>
    <property type="match status" value="1"/>
</dbReference>